<evidence type="ECO:0000256" key="1">
    <source>
        <dbReference type="ARBA" id="ARBA00004442"/>
    </source>
</evidence>
<reference evidence="8 9" key="1">
    <citation type="submission" date="2017-10" db="EMBL/GenBank/DDBJ databases">
        <title>The draft genome sequence of Lewinella marina KCTC 32374.</title>
        <authorList>
            <person name="Wang K."/>
        </authorList>
    </citation>
    <scope>NUCLEOTIDE SEQUENCE [LARGE SCALE GENOMIC DNA]</scope>
    <source>
        <strain evidence="8 9">MKG-38</strain>
    </source>
</reference>
<evidence type="ECO:0000313" key="8">
    <source>
        <dbReference type="EMBL" id="PHK99433.1"/>
    </source>
</evidence>
<keyword evidence="5" id="KW-0812">Transmembrane</keyword>
<name>A0A2G0CHH5_9BACT</name>
<accession>A0A2G0CHH5</accession>
<evidence type="ECO:0000313" key="9">
    <source>
        <dbReference type="Proteomes" id="UP000226437"/>
    </source>
</evidence>
<proteinExistence type="inferred from homology"/>
<evidence type="ECO:0000256" key="2">
    <source>
        <dbReference type="ARBA" id="ARBA00007613"/>
    </source>
</evidence>
<dbReference type="PANTHER" id="PTHR30026:SF20">
    <property type="entry name" value="OUTER MEMBRANE PROTEIN TOLC"/>
    <property type="match status" value="1"/>
</dbReference>
<gene>
    <name evidence="8" type="ORF">CGL56_08250</name>
</gene>
<evidence type="ECO:0000256" key="7">
    <source>
        <dbReference type="ARBA" id="ARBA00023237"/>
    </source>
</evidence>
<dbReference type="OrthoDB" id="1680428at2"/>
<comment type="similarity">
    <text evidence="2">Belongs to the outer membrane factor (OMF) (TC 1.B.17) family.</text>
</comment>
<evidence type="ECO:0000256" key="4">
    <source>
        <dbReference type="ARBA" id="ARBA00022452"/>
    </source>
</evidence>
<dbReference type="GO" id="GO:0015288">
    <property type="term" value="F:porin activity"/>
    <property type="evidence" value="ECO:0007669"/>
    <property type="project" value="TreeGrafter"/>
</dbReference>
<dbReference type="InterPro" id="IPR051906">
    <property type="entry name" value="TolC-like"/>
</dbReference>
<dbReference type="EMBL" id="PDLO01000002">
    <property type="protein sequence ID" value="PHK99433.1"/>
    <property type="molecule type" value="Genomic_DNA"/>
</dbReference>
<dbReference type="RefSeq" id="WP_099106048.1">
    <property type="nucleotide sequence ID" value="NZ_JAATJF010000002.1"/>
</dbReference>
<comment type="subcellular location">
    <subcellularLocation>
        <location evidence="1">Cell outer membrane</location>
    </subcellularLocation>
</comment>
<dbReference type="Proteomes" id="UP000226437">
    <property type="component" value="Unassembled WGS sequence"/>
</dbReference>
<dbReference type="PANTHER" id="PTHR30026">
    <property type="entry name" value="OUTER MEMBRANE PROTEIN TOLC"/>
    <property type="match status" value="1"/>
</dbReference>
<evidence type="ECO:0000256" key="6">
    <source>
        <dbReference type="ARBA" id="ARBA00023136"/>
    </source>
</evidence>
<dbReference type="InterPro" id="IPR003423">
    <property type="entry name" value="OMP_efflux"/>
</dbReference>
<dbReference type="SUPFAM" id="SSF56954">
    <property type="entry name" value="Outer membrane efflux proteins (OEP)"/>
    <property type="match status" value="1"/>
</dbReference>
<keyword evidence="9" id="KW-1185">Reference proteome</keyword>
<dbReference type="Gene3D" id="1.20.1600.10">
    <property type="entry name" value="Outer membrane efflux proteins (OEP)"/>
    <property type="match status" value="1"/>
</dbReference>
<dbReference type="GO" id="GO:1990281">
    <property type="term" value="C:efflux pump complex"/>
    <property type="evidence" value="ECO:0007669"/>
    <property type="project" value="TreeGrafter"/>
</dbReference>
<sequence>MKINPITGPRTSVPLRRWSLLPFLFLLGGLLGAQPLDSLRQLLRENNPDLQALAYEYRANLSVGRQMSQLPDLEIGTMVSVMPVETRLGPQEARFGATQMLPWPGTLAAMAALADAQAQPVLEEAAAMQLDLIYQLETSYFEVLAAEAKIEVLDTTLQLYRSLRRLALSRVESSRGSSVDVYRAEVQLTAAQRRIQELQAEQAMAWTMIEELVNQELPREAFPVTPPVARPLPAREELEGHPLLRIFRLQEEISRRAVALNDLEARPDFGVGVDYMLVGRRMDMRVNGNGRDAIMPRVMVSVPLSGGKYRAKREEEQLRLQSIASQREAVTRQLVAALERADIARLDAAARLSFLADQVATLDAILQIARSEYANSQRPFDELLEVQDQLIDYRLEAIEAQRTLLIQAATVDRYLPRR</sequence>
<comment type="caution">
    <text evidence="8">The sequence shown here is derived from an EMBL/GenBank/DDBJ whole genome shotgun (WGS) entry which is preliminary data.</text>
</comment>
<keyword evidence="7" id="KW-0998">Cell outer membrane</keyword>
<keyword evidence="3" id="KW-0813">Transport</keyword>
<evidence type="ECO:0000256" key="3">
    <source>
        <dbReference type="ARBA" id="ARBA00022448"/>
    </source>
</evidence>
<dbReference type="AlphaFoldDB" id="A0A2G0CHH5"/>
<dbReference type="GO" id="GO:0015562">
    <property type="term" value="F:efflux transmembrane transporter activity"/>
    <property type="evidence" value="ECO:0007669"/>
    <property type="project" value="InterPro"/>
</dbReference>
<dbReference type="Pfam" id="PF02321">
    <property type="entry name" value="OEP"/>
    <property type="match status" value="1"/>
</dbReference>
<keyword evidence="4" id="KW-1134">Transmembrane beta strand</keyword>
<evidence type="ECO:0008006" key="10">
    <source>
        <dbReference type="Google" id="ProtNLM"/>
    </source>
</evidence>
<dbReference type="GO" id="GO:0009279">
    <property type="term" value="C:cell outer membrane"/>
    <property type="evidence" value="ECO:0007669"/>
    <property type="project" value="UniProtKB-SubCell"/>
</dbReference>
<evidence type="ECO:0000256" key="5">
    <source>
        <dbReference type="ARBA" id="ARBA00022692"/>
    </source>
</evidence>
<organism evidence="8 9">
    <name type="scientific">Neolewinella marina</name>
    <dbReference type="NCBI Taxonomy" id="438751"/>
    <lineage>
        <taxon>Bacteria</taxon>
        <taxon>Pseudomonadati</taxon>
        <taxon>Bacteroidota</taxon>
        <taxon>Saprospiria</taxon>
        <taxon>Saprospirales</taxon>
        <taxon>Lewinellaceae</taxon>
        <taxon>Neolewinella</taxon>
    </lineage>
</organism>
<protein>
    <recommendedName>
        <fullName evidence="10">Transporter</fullName>
    </recommendedName>
</protein>
<keyword evidence="6" id="KW-0472">Membrane</keyword>